<dbReference type="InterPro" id="IPR011042">
    <property type="entry name" value="6-blade_b-propeller_TolB-like"/>
</dbReference>
<evidence type="ECO:0000256" key="5">
    <source>
        <dbReference type="ARBA" id="ARBA00022825"/>
    </source>
</evidence>
<name>A0AAD7VWH8_9ASCO</name>
<evidence type="ECO:0000256" key="4">
    <source>
        <dbReference type="ARBA" id="ARBA00022801"/>
    </source>
</evidence>
<proteinExistence type="inferred from homology"/>
<dbReference type="InterPro" id="IPR029058">
    <property type="entry name" value="AB_hydrolase_fold"/>
</dbReference>
<accession>A0AAD7VWH8</accession>
<evidence type="ECO:0000259" key="8">
    <source>
        <dbReference type="Pfam" id="PF00326"/>
    </source>
</evidence>
<gene>
    <name evidence="9" type="ORF">POJ06DRAFT_14799</name>
</gene>
<keyword evidence="4 9" id="KW-0378">Hydrolase</keyword>
<dbReference type="PANTHER" id="PTHR42776:SF13">
    <property type="entry name" value="DIPEPTIDYL-PEPTIDASE 5"/>
    <property type="match status" value="1"/>
</dbReference>
<keyword evidence="5" id="KW-0720">Serine protease</keyword>
<feature type="signal peptide" evidence="7">
    <location>
        <begin position="1"/>
        <end position="18"/>
    </location>
</feature>
<dbReference type="EMBL" id="JARPMG010000001">
    <property type="protein sequence ID" value="KAJ8104186.1"/>
    <property type="molecule type" value="Genomic_DNA"/>
</dbReference>
<evidence type="ECO:0000256" key="7">
    <source>
        <dbReference type="SAM" id="SignalP"/>
    </source>
</evidence>
<dbReference type="SUPFAM" id="SSF82171">
    <property type="entry name" value="DPP6 N-terminal domain-like"/>
    <property type="match status" value="1"/>
</dbReference>
<keyword evidence="2" id="KW-0645">Protease</keyword>
<dbReference type="Gene3D" id="3.40.50.1820">
    <property type="entry name" value="alpha/beta hydrolase"/>
    <property type="match status" value="1"/>
</dbReference>
<organism evidence="9 10">
    <name type="scientific">Lipomyces tetrasporus</name>
    <dbReference type="NCBI Taxonomy" id="54092"/>
    <lineage>
        <taxon>Eukaryota</taxon>
        <taxon>Fungi</taxon>
        <taxon>Dikarya</taxon>
        <taxon>Ascomycota</taxon>
        <taxon>Saccharomycotina</taxon>
        <taxon>Lipomycetes</taxon>
        <taxon>Lipomycetales</taxon>
        <taxon>Lipomycetaceae</taxon>
        <taxon>Lipomyces</taxon>
    </lineage>
</organism>
<dbReference type="Proteomes" id="UP001217417">
    <property type="component" value="Unassembled WGS sequence"/>
</dbReference>
<protein>
    <recommendedName>
        <fullName evidence="6">Dipeptidyl-peptidase V</fullName>
    </recommendedName>
</protein>
<keyword evidence="10" id="KW-1185">Reference proteome</keyword>
<dbReference type="RefSeq" id="XP_056047636.1">
    <property type="nucleotide sequence ID" value="XM_056184628.1"/>
</dbReference>
<evidence type="ECO:0000313" key="9">
    <source>
        <dbReference type="EMBL" id="KAJ8104186.1"/>
    </source>
</evidence>
<dbReference type="GeneID" id="80879794"/>
<feature type="chain" id="PRO_5042262958" description="Dipeptidyl-peptidase V" evidence="7">
    <location>
        <begin position="19"/>
        <end position="728"/>
    </location>
</feature>
<feature type="domain" description="Peptidase S9 prolyl oligopeptidase catalytic" evidence="8">
    <location>
        <begin position="473"/>
        <end position="685"/>
    </location>
</feature>
<evidence type="ECO:0000256" key="3">
    <source>
        <dbReference type="ARBA" id="ARBA00022729"/>
    </source>
</evidence>
<dbReference type="Pfam" id="PF00326">
    <property type="entry name" value="Peptidase_S9"/>
    <property type="match status" value="1"/>
</dbReference>
<dbReference type="InterPro" id="IPR001375">
    <property type="entry name" value="Peptidase_S9_cat"/>
</dbReference>
<evidence type="ECO:0000256" key="1">
    <source>
        <dbReference type="ARBA" id="ARBA00010040"/>
    </source>
</evidence>
<dbReference type="SUPFAM" id="SSF53474">
    <property type="entry name" value="alpha/beta-Hydrolases"/>
    <property type="match status" value="1"/>
</dbReference>
<dbReference type="FunFam" id="3.40.50.1820:FF:000028">
    <property type="entry name" value="S9 family peptidase"/>
    <property type="match status" value="1"/>
</dbReference>
<evidence type="ECO:0000256" key="2">
    <source>
        <dbReference type="ARBA" id="ARBA00022670"/>
    </source>
</evidence>
<evidence type="ECO:0000313" key="10">
    <source>
        <dbReference type="Proteomes" id="UP001217417"/>
    </source>
</evidence>
<dbReference type="AlphaFoldDB" id="A0AAD7VWH8"/>
<comment type="caution">
    <text evidence="9">The sequence shown here is derived from an EMBL/GenBank/DDBJ whole genome shotgun (WGS) entry which is preliminary data.</text>
</comment>
<sequence>MKIFTLGFVSAVGAVVSAFSYDDLLQAPRRSPAVPNKDGTTGAFTESTYSFSSHSWNASLKLVSLETGTTKAILDDANDVGDFAWAGTDAHTLLYLNESSAYTELWSLNIDSGKTKELYSFPGSVSLLKTRSTPSGVRVVVSGWAAPDGSLLSPDAPAKHDAGLLYDTTFVRHWDYWLTENRKSVFGLLLSEKDLTKVKEPFTNYLKGLGIESPIMPFPSSSDYDLHDDLLVVNAKAPELNSATNTATYFYAVNYTSSNSRDVPLNKAGYGACSSPTISRDGKKIAGLVQLENGYESDQNIVFVYELAANGTASSAKNVTYGKTFDRSPSSVFWSPDEDNVLYLTGEDTGREVLWRLDLKEPNGIPVLLNTTHSVESAEFIKSSSSKLLLSSSAIVKSTYYEIFDMKSNSTTLLLDATASVKENRVGEFWFTGSRGVQVHGFIMYPSHFDSRKKYPLAFLIHGGPQSAWTDAWSTRWNPIVWSDNGDDGYIVVTINPTGSTSYGKDFTDKIQNNWGSYPYIDLVLGLEYVTKKYTFIDSERMIAAGASYGGYMVNWIQGSALGRVFKALVTHDGVFSTLNQYGSEELYFPIHDFGGSFLKNTRGYYKFNPMNRMYHWATPHFIVHNAKDYRLPESEGLLAFNVLQELGVPSKLLHFPDENHWVLKPENSRRWHKEIFDFINHWSGSGFAMSVGDSETVLGIESAAELLAEIAAIAEIAESVDGDVEVM</sequence>
<dbReference type="Gene3D" id="2.120.10.30">
    <property type="entry name" value="TolB, C-terminal domain"/>
    <property type="match status" value="1"/>
</dbReference>
<evidence type="ECO:0000256" key="6">
    <source>
        <dbReference type="ARBA" id="ARBA00032829"/>
    </source>
</evidence>
<keyword evidence="3 7" id="KW-0732">Signal</keyword>
<reference evidence="9" key="1">
    <citation type="submission" date="2023-03" db="EMBL/GenBank/DDBJ databases">
        <title>Near-Complete genome sequence of Lipomyces tetrasporous NRRL Y-64009, an oleaginous yeast capable of growing on lignocellulosic hydrolysates.</title>
        <authorList>
            <consortium name="Lawrence Berkeley National Laboratory"/>
            <person name="Jagtap S.S."/>
            <person name="Liu J.-J."/>
            <person name="Walukiewicz H.E."/>
            <person name="Pangilinan J."/>
            <person name="Lipzen A."/>
            <person name="Ahrendt S."/>
            <person name="Koriabine M."/>
            <person name="Cobaugh K."/>
            <person name="Salamov A."/>
            <person name="Yoshinaga Y."/>
            <person name="Ng V."/>
            <person name="Daum C."/>
            <person name="Grigoriev I.V."/>
            <person name="Slininger P.J."/>
            <person name="Dien B.S."/>
            <person name="Jin Y.-S."/>
            <person name="Rao C.V."/>
        </authorList>
    </citation>
    <scope>NUCLEOTIDE SEQUENCE</scope>
    <source>
        <strain evidence="9">NRRL Y-64009</strain>
    </source>
</reference>
<dbReference type="PANTHER" id="PTHR42776">
    <property type="entry name" value="SERINE PEPTIDASE S9 FAMILY MEMBER"/>
    <property type="match status" value="1"/>
</dbReference>
<comment type="similarity">
    <text evidence="1">Belongs to the peptidase S9C family.</text>
</comment>
<dbReference type="GO" id="GO:0006508">
    <property type="term" value="P:proteolysis"/>
    <property type="evidence" value="ECO:0007669"/>
    <property type="project" value="UniProtKB-KW"/>
</dbReference>
<dbReference type="GO" id="GO:0004252">
    <property type="term" value="F:serine-type endopeptidase activity"/>
    <property type="evidence" value="ECO:0007669"/>
    <property type="project" value="TreeGrafter"/>
</dbReference>